<dbReference type="STRING" id="1464122.SAMN05421737_1221"/>
<dbReference type="NCBIfam" id="NF033529">
    <property type="entry name" value="transpos_ISLre2"/>
    <property type="match status" value="1"/>
</dbReference>
<dbReference type="Proteomes" id="UP000242662">
    <property type="component" value="Unassembled WGS sequence"/>
</dbReference>
<dbReference type="EMBL" id="FMYM01000022">
    <property type="protein sequence ID" value="SDC79038.1"/>
    <property type="molecule type" value="Genomic_DNA"/>
</dbReference>
<name>A0A1G6PG85_9BACI</name>
<protein>
    <recommendedName>
        <fullName evidence="4">ISLre2 family transposase</fullName>
    </recommendedName>
</protein>
<sequence length="473" mass="54498">MLSIVHEIYNIIKTKNNMIEAEETLKQLMETTFARITGEVLSQIDQELTQNKKNEGWTMERKDERTIQFMFGSVTYERALMKDRKGKRSYPLDEYLCFAKYQRYSPLVEVKTAELASEQTYRGTAKTLSEWTAVTMSHQTVGKIVKEVGEVQQKADEALVQELEEAAELPEGKKVDYLYGEADGVFVRSTQKKKQIEVRHAITYEGWDLNGKRVKLTSPYAIMTTKEINRFWQEVQAVTAHRYALSETQVVTGSDGGAGYTPDRFQEAFSQSNKPVLNQIDGYHVQQSLSAAFGVKSHEYKTKAKQALKDRDKENFTKWIDTYESTITDEKHLKRIEQCKKYLLSQWERIFDWREKVADPPENARSLGAIESNQRHISFRMKKRGMHWSKAGCEAMVKVKQGILNNTLRSVYLHFRGRTTRQQRVFQQIVTRAKKNHEQAVTPSVRQGTFALNGPHSSPMGKFVKGMKGYLVG</sequence>
<evidence type="ECO:0000313" key="2">
    <source>
        <dbReference type="EMBL" id="SDC79038.1"/>
    </source>
</evidence>
<accession>A0A1G6PG85</accession>
<dbReference type="InterPro" id="IPR009620">
    <property type="entry name" value="UPF0236"/>
</dbReference>
<organism evidence="2 3">
    <name type="scientific">Shouchella lonarensis</name>
    <dbReference type="NCBI Taxonomy" id="1464122"/>
    <lineage>
        <taxon>Bacteria</taxon>
        <taxon>Bacillati</taxon>
        <taxon>Bacillota</taxon>
        <taxon>Bacilli</taxon>
        <taxon>Bacillales</taxon>
        <taxon>Bacillaceae</taxon>
        <taxon>Shouchella</taxon>
    </lineage>
</organism>
<dbReference type="AlphaFoldDB" id="A0A1G6PG85"/>
<dbReference type="RefSeq" id="WP_090776737.1">
    <property type="nucleotide sequence ID" value="NZ_FMYM01000022.1"/>
</dbReference>
<proteinExistence type="inferred from homology"/>
<dbReference type="Pfam" id="PF06782">
    <property type="entry name" value="UPF0236"/>
    <property type="match status" value="1"/>
</dbReference>
<evidence type="ECO:0008006" key="4">
    <source>
        <dbReference type="Google" id="ProtNLM"/>
    </source>
</evidence>
<comment type="similarity">
    <text evidence="1">Belongs to the UPF0236 family.</text>
</comment>
<evidence type="ECO:0000256" key="1">
    <source>
        <dbReference type="ARBA" id="ARBA00006539"/>
    </source>
</evidence>
<keyword evidence="3" id="KW-1185">Reference proteome</keyword>
<dbReference type="OrthoDB" id="2940550at2"/>
<reference evidence="3" key="1">
    <citation type="submission" date="2016-09" db="EMBL/GenBank/DDBJ databases">
        <authorList>
            <person name="Varghese N."/>
            <person name="Submissions S."/>
        </authorList>
    </citation>
    <scope>NUCLEOTIDE SEQUENCE [LARGE SCALE GENOMIC DNA]</scope>
    <source>
        <strain evidence="3">25nlg</strain>
    </source>
</reference>
<gene>
    <name evidence="2" type="ORF">SAMN05421737_1221</name>
</gene>
<evidence type="ECO:0000313" key="3">
    <source>
        <dbReference type="Proteomes" id="UP000242662"/>
    </source>
</evidence>